<keyword evidence="1" id="KW-0645">Protease</keyword>
<dbReference type="InterPro" id="IPR023430">
    <property type="entry name" value="Pept_HybD-like_dom_sf"/>
</dbReference>
<dbReference type="InterPro" id="IPR009665">
    <property type="entry name" value="YyaC"/>
</dbReference>
<evidence type="ECO:0000313" key="1">
    <source>
        <dbReference type="EMBL" id="MBA4541923.1"/>
    </source>
</evidence>
<gene>
    <name evidence="1" type="primary">yyaC</name>
    <name evidence="1" type="ORF">H1164_03270</name>
</gene>
<dbReference type="AlphaFoldDB" id="A0A7W1X8A2"/>
<dbReference type="SUPFAM" id="SSF53163">
    <property type="entry name" value="HybD-like"/>
    <property type="match status" value="1"/>
</dbReference>
<keyword evidence="2" id="KW-1185">Reference proteome</keyword>
<dbReference type="OrthoDB" id="9815953at2"/>
<dbReference type="Pfam" id="PF06866">
    <property type="entry name" value="DUF1256"/>
    <property type="match status" value="1"/>
</dbReference>
<dbReference type="GO" id="GO:0008233">
    <property type="term" value="F:peptidase activity"/>
    <property type="evidence" value="ECO:0007669"/>
    <property type="project" value="UniProtKB-KW"/>
</dbReference>
<accession>A0A7W1X8A2</accession>
<dbReference type="GO" id="GO:0006508">
    <property type="term" value="P:proteolysis"/>
    <property type="evidence" value="ECO:0007669"/>
    <property type="project" value="UniProtKB-KW"/>
</dbReference>
<sequence>MREIPSIRKRSLSPLPFRVEYTDPAADQRFSTQLALALHRFLPSPEIVCVCIGTDRSTGDALGPLVGTLLKQKMPGSLTVYGTLDEPVHALNLEQTVQMLHQEHRTATVLAIDACLGQLKSVGQIQLGLGPVKPGAGVHKELPEVGQIHITGIVNVAGFMEYFVLQNTRLSLVMKMAEIISNSIVRAVNQTSLSLA</sequence>
<dbReference type="RefSeq" id="WP_033100478.1">
    <property type="nucleotide sequence ID" value="NZ_JACEIP010000003.1"/>
</dbReference>
<keyword evidence="1" id="KW-0378">Hydrolase</keyword>
<organism evidence="1 2">
    <name type="scientific">Thermoactinomyces daqus</name>
    <dbReference type="NCBI Taxonomy" id="1329516"/>
    <lineage>
        <taxon>Bacteria</taxon>
        <taxon>Bacillati</taxon>
        <taxon>Bacillota</taxon>
        <taxon>Bacilli</taxon>
        <taxon>Bacillales</taxon>
        <taxon>Thermoactinomycetaceae</taxon>
        <taxon>Thermoactinomyces</taxon>
    </lineage>
</organism>
<evidence type="ECO:0000313" key="2">
    <source>
        <dbReference type="Proteomes" id="UP000530514"/>
    </source>
</evidence>
<name>A0A7W1X8A2_9BACL</name>
<protein>
    <submittedName>
        <fullName evidence="1">Spore protease YyaC</fullName>
    </submittedName>
</protein>
<proteinExistence type="predicted"/>
<reference evidence="1 2" key="1">
    <citation type="submission" date="2020-07" db="EMBL/GenBank/DDBJ databases">
        <authorList>
            <person name="Feng H."/>
        </authorList>
    </citation>
    <scope>NUCLEOTIDE SEQUENCE [LARGE SCALE GENOMIC DNA]</scope>
    <source>
        <strain evidence="2">s-11</strain>
    </source>
</reference>
<comment type="caution">
    <text evidence="1">The sequence shown here is derived from an EMBL/GenBank/DDBJ whole genome shotgun (WGS) entry which is preliminary data.</text>
</comment>
<dbReference type="EMBL" id="JACEIP010000003">
    <property type="protein sequence ID" value="MBA4541923.1"/>
    <property type="molecule type" value="Genomic_DNA"/>
</dbReference>
<dbReference type="NCBIfam" id="TIGR02841">
    <property type="entry name" value="spore_YyaC"/>
    <property type="match status" value="1"/>
</dbReference>
<dbReference type="Proteomes" id="UP000530514">
    <property type="component" value="Unassembled WGS sequence"/>
</dbReference>